<dbReference type="WBParaSite" id="Pan_g10848.t1">
    <property type="protein sequence ID" value="Pan_g10848.t1"/>
    <property type="gene ID" value="Pan_g10848"/>
</dbReference>
<keyword evidence="2" id="KW-1185">Reference proteome</keyword>
<evidence type="ECO:0000313" key="2">
    <source>
        <dbReference type="Proteomes" id="UP000492821"/>
    </source>
</evidence>
<dbReference type="AlphaFoldDB" id="A0A7E4ZQ73"/>
<name>A0A7E4ZQ73_PANRE</name>
<keyword evidence="1" id="KW-0472">Membrane</keyword>
<proteinExistence type="predicted"/>
<keyword evidence="1" id="KW-1133">Transmembrane helix</keyword>
<dbReference type="Proteomes" id="UP000492821">
    <property type="component" value="Unassembled WGS sequence"/>
</dbReference>
<sequence length="332" mass="37718">MSNETLALLPTTAAAITAAPEPPVPAYIPYLALGEFCFMEIAFCYGCVNYSRIVYDMVKKQGAFKSPKSLSLRIHVTVWFIMCWEGLIHTSYLLFWWRLPRNYNLYIIYWIGTVDSAIDLATPFAATLLNFETMLIISLSPMTMERIMPFIRLFAGTLMVLPLPIIIIFMPEQSKQAFEHPREVCWDYACLFFMGNSIFFLIKWIQAFFYVLACVGLLVAIRLHNSTKKFKGKRDSQAESIVKFSICVEMIVKLIPQLVQYYLSSVLMIRLGYITGASVRVFIALDGSLNCWKYSKTLLPSPVKNIRTTFIASQTRGTATATLSAQSTTIIK</sequence>
<reference evidence="3" key="2">
    <citation type="submission" date="2020-10" db="UniProtKB">
        <authorList>
            <consortium name="WormBaseParasite"/>
        </authorList>
    </citation>
    <scope>IDENTIFICATION</scope>
</reference>
<feature type="transmembrane region" description="Helical" evidence="1">
    <location>
        <begin position="107"/>
        <end position="129"/>
    </location>
</feature>
<accession>A0A7E4ZQ73</accession>
<feature type="transmembrane region" description="Helical" evidence="1">
    <location>
        <begin position="150"/>
        <end position="171"/>
    </location>
</feature>
<evidence type="ECO:0000313" key="3">
    <source>
        <dbReference type="WBParaSite" id="Pan_g10848.t1"/>
    </source>
</evidence>
<evidence type="ECO:0000256" key="1">
    <source>
        <dbReference type="SAM" id="Phobius"/>
    </source>
</evidence>
<protein>
    <submittedName>
        <fullName evidence="3">EXPERA domain-containing protein</fullName>
    </submittedName>
</protein>
<keyword evidence="1" id="KW-0812">Transmembrane</keyword>
<feature type="transmembrane region" description="Helical" evidence="1">
    <location>
        <begin position="72"/>
        <end position="95"/>
    </location>
</feature>
<organism evidence="2 3">
    <name type="scientific">Panagrellus redivivus</name>
    <name type="common">Microworm</name>
    <dbReference type="NCBI Taxonomy" id="6233"/>
    <lineage>
        <taxon>Eukaryota</taxon>
        <taxon>Metazoa</taxon>
        <taxon>Ecdysozoa</taxon>
        <taxon>Nematoda</taxon>
        <taxon>Chromadorea</taxon>
        <taxon>Rhabditida</taxon>
        <taxon>Tylenchina</taxon>
        <taxon>Panagrolaimomorpha</taxon>
        <taxon>Panagrolaimoidea</taxon>
        <taxon>Panagrolaimidae</taxon>
        <taxon>Panagrellus</taxon>
    </lineage>
</organism>
<feature type="transmembrane region" description="Helical" evidence="1">
    <location>
        <begin position="28"/>
        <end position="51"/>
    </location>
</feature>
<reference evidence="2" key="1">
    <citation type="journal article" date="2013" name="Genetics">
        <title>The draft genome and transcriptome of Panagrellus redivivus are shaped by the harsh demands of a free-living lifestyle.</title>
        <authorList>
            <person name="Srinivasan J."/>
            <person name="Dillman A.R."/>
            <person name="Macchietto M.G."/>
            <person name="Heikkinen L."/>
            <person name="Lakso M."/>
            <person name="Fracchia K.M."/>
            <person name="Antoshechkin I."/>
            <person name="Mortazavi A."/>
            <person name="Wong G."/>
            <person name="Sternberg P.W."/>
        </authorList>
    </citation>
    <scope>NUCLEOTIDE SEQUENCE [LARGE SCALE GENOMIC DNA]</scope>
    <source>
        <strain evidence="2">MT8872</strain>
    </source>
</reference>
<feature type="transmembrane region" description="Helical" evidence="1">
    <location>
        <begin position="191"/>
        <end position="220"/>
    </location>
</feature>